<dbReference type="SUPFAM" id="SSF48371">
    <property type="entry name" value="ARM repeat"/>
    <property type="match status" value="1"/>
</dbReference>
<proteinExistence type="predicted"/>
<comment type="caution">
    <text evidence="2">The sequence shown here is derived from an EMBL/GenBank/DDBJ whole genome shotgun (WGS) entry which is preliminary data.</text>
</comment>
<feature type="region of interest" description="Disordered" evidence="1">
    <location>
        <begin position="76"/>
        <end position="121"/>
    </location>
</feature>
<dbReference type="RefSeq" id="WP_146951582.1">
    <property type="nucleotide sequence ID" value="NZ_BAABBJ010000015.1"/>
</dbReference>
<dbReference type="Proteomes" id="UP000321798">
    <property type="component" value="Unassembled WGS sequence"/>
</dbReference>
<evidence type="ECO:0000313" key="2">
    <source>
        <dbReference type="EMBL" id="GEP67805.1"/>
    </source>
</evidence>
<organism evidence="2 3">
    <name type="scientific">Cellulomonas soli</name>
    <dbReference type="NCBI Taxonomy" id="931535"/>
    <lineage>
        <taxon>Bacteria</taxon>
        <taxon>Bacillati</taxon>
        <taxon>Actinomycetota</taxon>
        <taxon>Actinomycetes</taxon>
        <taxon>Micrococcales</taxon>
        <taxon>Cellulomonadaceae</taxon>
        <taxon>Cellulomonas</taxon>
    </lineage>
</organism>
<dbReference type="InterPro" id="IPR016024">
    <property type="entry name" value="ARM-type_fold"/>
</dbReference>
<sequence length="121" mass="13381">MTDPQNTARLRTAYRDLALDWQAEAGSPARAERTFHRLRALHDQLRESEDGREAIIELLDDPVTVARWMAASGVPGWAPGLPAPWMERIESPTVPNEPPQDRATDPTAPATARSRRACEGA</sequence>
<reference evidence="2 3" key="1">
    <citation type="submission" date="2019-07" db="EMBL/GenBank/DDBJ databases">
        <title>Whole genome shotgun sequence of Cellulomonas soli NBRC 109434.</title>
        <authorList>
            <person name="Hosoyama A."/>
            <person name="Uohara A."/>
            <person name="Ohji S."/>
            <person name="Ichikawa N."/>
        </authorList>
    </citation>
    <scope>NUCLEOTIDE SEQUENCE [LARGE SCALE GENOMIC DNA]</scope>
    <source>
        <strain evidence="2 3">NBRC 109434</strain>
    </source>
</reference>
<gene>
    <name evidence="2" type="ORF">CSO01_05200</name>
</gene>
<protein>
    <submittedName>
        <fullName evidence="2">Uncharacterized protein</fullName>
    </submittedName>
</protein>
<accession>A0A512P9D1</accession>
<evidence type="ECO:0000313" key="3">
    <source>
        <dbReference type="Proteomes" id="UP000321798"/>
    </source>
</evidence>
<name>A0A512P9D1_9CELL</name>
<dbReference type="OrthoDB" id="4654311at2"/>
<keyword evidence="3" id="KW-1185">Reference proteome</keyword>
<dbReference type="AlphaFoldDB" id="A0A512P9D1"/>
<dbReference type="EMBL" id="BKAL01000002">
    <property type="protein sequence ID" value="GEP67805.1"/>
    <property type="molecule type" value="Genomic_DNA"/>
</dbReference>
<evidence type="ECO:0000256" key="1">
    <source>
        <dbReference type="SAM" id="MobiDB-lite"/>
    </source>
</evidence>